<organism evidence="1 2">
    <name type="scientific">Eumeta variegata</name>
    <name type="common">Bagworm moth</name>
    <name type="synonym">Eumeta japonica</name>
    <dbReference type="NCBI Taxonomy" id="151549"/>
    <lineage>
        <taxon>Eukaryota</taxon>
        <taxon>Metazoa</taxon>
        <taxon>Ecdysozoa</taxon>
        <taxon>Arthropoda</taxon>
        <taxon>Hexapoda</taxon>
        <taxon>Insecta</taxon>
        <taxon>Pterygota</taxon>
        <taxon>Neoptera</taxon>
        <taxon>Endopterygota</taxon>
        <taxon>Lepidoptera</taxon>
        <taxon>Glossata</taxon>
        <taxon>Ditrysia</taxon>
        <taxon>Tineoidea</taxon>
        <taxon>Psychidae</taxon>
        <taxon>Oiketicinae</taxon>
        <taxon>Eumeta</taxon>
    </lineage>
</organism>
<dbReference type="PANTHER" id="PTHR46114">
    <property type="entry name" value="APPLE DOMAIN-CONTAINING PROTEIN"/>
    <property type="match status" value="1"/>
</dbReference>
<dbReference type="AlphaFoldDB" id="A0A4C1Y1I0"/>
<reference evidence="1 2" key="1">
    <citation type="journal article" date="2019" name="Commun. Biol.">
        <title>The bagworm genome reveals a unique fibroin gene that provides high tensile strength.</title>
        <authorList>
            <person name="Kono N."/>
            <person name="Nakamura H."/>
            <person name="Ohtoshi R."/>
            <person name="Tomita M."/>
            <person name="Numata K."/>
            <person name="Arakawa K."/>
        </authorList>
    </citation>
    <scope>NUCLEOTIDE SEQUENCE [LARGE SCALE GENOMIC DNA]</scope>
</reference>
<evidence type="ECO:0000313" key="2">
    <source>
        <dbReference type="Proteomes" id="UP000299102"/>
    </source>
</evidence>
<dbReference type="OrthoDB" id="8063408at2759"/>
<protein>
    <submittedName>
        <fullName evidence="1">Uncharacterized protein</fullName>
    </submittedName>
</protein>
<keyword evidence="2" id="KW-1185">Reference proteome</keyword>
<evidence type="ECO:0000313" key="1">
    <source>
        <dbReference type="EMBL" id="GBP69243.1"/>
    </source>
</evidence>
<gene>
    <name evidence="1" type="ORF">EVAR_96757_1</name>
</gene>
<comment type="caution">
    <text evidence="1">The sequence shown here is derived from an EMBL/GenBank/DDBJ whole genome shotgun (WGS) entry which is preliminary data.</text>
</comment>
<accession>A0A4C1Y1I0</accession>
<dbReference type="PANTHER" id="PTHR46114:SF2">
    <property type="entry name" value="CULLIN N-TERMINAL DOMAIN-CONTAINING PROTEIN"/>
    <property type="match status" value="1"/>
</dbReference>
<sequence>MKGGAANDPLIYSAKTFNPLVTADSQYAQADATMRYALKKLILQKCSFTIDFDANESRHDFVIYPHSDAKRIFDFRLSDAKIKEGVFDGPQVRSLMTDEKFDAATNNTELDAWLAFKDIVNILTNTLTIKIRLQTY</sequence>
<dbReference type="EMBL" id="BGZK01001034">
    <property type="protein sequence ID" value="GBP69243.1"/>
    <property type="molecule type" value="Genomic_DNA"/>
</dbReference>
<name>A0A4C1Y1I0_EUMVA</name>
<dbReference type="Proteomes" id="UP000299102">
    <property type="component" value="Unassembled WGS sequence"/>
</dbReference>
<proteinExistence type="predicted"/>